<evidence type="ECO:0000313" key="2">
    <source>
        <dbReference type="EMBL" id="POR31453.1"/>
    </source>
</evidence>
<keyword evidence="3" id="KW-1185">Reference proteome</keyword>
<reference evidence="2 3" key="1">
    <citation type="submission" date="2018-01" db="EMBL/GenBank/DDBJ databases">
        <title>Harnessing the power of phylogenomics to disentangle the directionality and signatures of interkingdom host jumping in the parasitic fungal genus Tolypocladium.</title>
        <authorList>
            <person name="Quandt C.A."/>
            <person name="Patterson W."/>
            <person name="Spatafora J.W."/>
        </authorList>
    </citation>
    <scope>NUCLEOTIDE SEQUENCE [LARGE SCALE GENOMIC DNA]</scope>
    <source>
        <strain evidence="2 3">NRBC 100945</strain>
    </source>
</reference>
<organism evidence="2 3">
    <name type="scientific">Tolypocladium paradoxum</name>
    <dbReference type="NCBI Taxonomy" id="94208"/>
    <lineage>
        <taxon>Eukaryota</taxon>
        <taxon>Fungi</taxon>
        <taxon>Dikarya</taxon>
        <taxon>Ascomycota</taxon>
        <taxon>Pezizomycotina</taxon>
        <taxon>Sordariomycetes</taxon>
        <taxon>Hypocreomycetidae</taxon>
        <taxon>Hypocreales</taxon>
        <taxon>Ophiocordycipitaceae</taxon>
        <taxon>Tolypocladium</taxon>
    </lineage>
</organism>
<proteinExistence type="predicted"/>
<dbReference type="EMBL" id="PKSG01001045">
    <property type="protein sequence ID" value="POR31453.1"/>
    <property type="molecule type" value="Genomic_DNA"/>
</dbReference>
<gene>
    <name evidence="2" type="ORF">TPAR_08336</name>
</gene>
<sequence>MYGDCLLIAGSAAPASRVPDTTLSTVGAETGPSSGHNRAPDDGPPRTACFWPKFTAAQGTSVITSIIVQIRLLGDPYALMRRHCNLSGSITSAGAAERATSNPSWSRT</sequence>
<name>A0A2S4KMM3_9HYPO</name>
<dbReference type="Proteomes" id="UP000237481">
    <property type="component" value="Unassembled WGS sequence"/>
</dbReference>
<evidence type="ECO:0000256" key="1">
    <source>
        <dbReference type="SAM" id="MobiDB-lite"/>
    </source>
</evidence>
<comment type="caution">
    <text evidence="2">The sequence shown here is derived from an EMBL/GenBank/DDBJ whole genome shotgun (WGS) entry which is preliminary data.</text>
</comment>
<feature type="region of interest" description="Disordered" evidence="1">
    <location>
        <begin position="17"/>
        <end position="47"/>
    </location>
</feature>
<feature type="compositionally biased region" description="Polar residues" evidence="1">
    <location>
        <begin position="19"/>
        <end position="36"/>
    </location>
</feature>
<accession>A0A2S4KMM3</accession>
<evidence type="ECO:0000313" key="3">
    <source>
        <dbReference type="Proteomes" id="UP000237481"/>
    </source>
</evidence>
<protein>
    <submittedName>
        <fullName evidence="2">Uncharacterized protein</fullName>
    </submittedName>
</protein>
<dbReference type="AlphaFoldDB" id="A0A2S4KMM3"/>